<proteinExistence type="predicted"/>
<protein>
    <submittedName>
        <fullName evidence="1">Uncharacterized protein</fullName>
    </submittedName>
</protein>
<name>A0ABR4WYG1_9ACTN</name>
<organism evidence="1 2">
    <name type="scientific">Actinopolyspora erythraea</name>
    <dbReference type="NCBI Taxonomy" id="414996"/>
    <lineage>
        <taxon>Bacteria</taxon>
        <taxon>Bacillati</taxon>
        <taxon>Actinomycetota</taxon>
        <taxon>Actinomycetes</taxon>
        <taxon>Actinopolysporales</taxon>
        <taxon>Actinopolysporaceae</taxon>
        <taxon>Actinopolyspora</taxon>
    </lineage>
</organism>
<reference evidence="1 2" key="1">
    <citation type="journal article" date="2014" name="PLoS ONE">
        <title>Identification and Characterization of a New Erythromycin Biosynthetic Gene Cluster in Actinopolyspora erythraea YIM90600, a Novel Erythronolide-Producing Halophilic Actinomycete Isolated from Salt Field.</title>
        <authorList>
            <person name="Chen D."/>
            <person name="Feng J."/>
            <person name="Huang L."/>
            <person name="Zhang Q."/>
            <person name="Wu J."/>
            <person name="Zhu X."/>
            <person name="Duan Y."/>
            <person name="Xu Z."/>
        </authorList>
    </citation>
    <scope>NUCLEOTIDE SEQUENCE [LARGE SCALE GENOMIC DNA]</scope>
    <source>
        <strain evidence="1 2">YIM90600</strain>
    </source>
</reference>
<evidence type="ECO:0000313" key="2">
    <source>
        <dbReference type="Proteomes" id="UP000029737"/>
    </source>
</evidence>
<sequence>MSPSRAKNDVPESVAAANALRGTLTGEPPFLPTMSEEQKKIELLSYGSKLQLWHYRTMTNDRNFIVQINGRNRLLDKTEVFGWILGVLDAVSLEVTEFAYRSGLE</sequence>
<dbReference type="RefSeq" id="WP_043578878.1">
    <property type="nucleotide sequence ID" value="NZ_KN214181.1"/>
</dbReference>
<comment type="caution">
    <text evidence="1">The sequence shown here is derived from an EMBL/GenBank/DDBJ whole genome shotgun (WGS) entry which is preliminary data.</text>
</comment>
<dbReference type="EMBL" id="JPMV01000046">
    <property type="protein sequence ID" value="KGI79366.1"/>
    <property type="molecule type" value="Genomic_DNA"/>
</dbReference>
<gene>
    <name evidence="1" type="ORF">IL38_24010</name>
</gene>
<keyword evidence="2" id="KW-1185">Reference proteome</keyword>
<accession>A0ABR4WYG1</accession>
<dbReference type="Proteomes" id="UP000029737">
    <property type="component" value="Unassembled WGS sequence"/>
</dbReference>
<evidence type="ECO:0000313" key="1">
    <source>
        <dbReference type="EMBL" id="KGI79366.1"/>
    </source>
</evidence>